<reference evidence="10 11" key="1">
    <citation type="submission" date="2019-04" db="EMBL/GenBank/DDBJ databases">
        <title>Annotation for the trematode Fasciola gigantica.</title>
        <authorList>
            <person name="Choi Y.-J."/>
        </authorList>
    </citation>
    <scope>NUCLEOTIDE SEQUENCE [LARGE SCALE GENOMIC DNA]</scope>
    <source>
        <strain evidence="10">Uganda_cow_1</strain>
    </source>
</reference>
<dbReference type="EMBL" id="SUNJ01006233">
    <property type="protein sequence ID" value="TPP62971.1"/>
    <property type="molecule type" value="Genomic_DNA"/>
</dbReference>
<comment type="caution">
    <text evidence="10">The sequence shown here is derived from an EMBL/GenBank/DDBJ whole genome shotgun (WGS) entry which is preliminary data.</text>
</comment>
<accession>A0A504YRR3</accession>
<evidence type="ECO:0000256" key="3">
    <source>
        <dbReference type="ARBA" id="ARBA00021602"/>
    </source>
</evidence>
<dbReference type="OrthoDB" id="6282359at2759"/>
<keyword evidence="8" id="KW-0966">Cell projection</keyword>
<dbReference type="GO" id="GO:0003356">
    <property type="term" value="P:regulation of cilium beat frequency"/>
    <property type="evidence" value="ECO:0007669"/>
    <property type="project" value="TreeGrafter"/>
</dbReference>
<comment type="function">
    <text evidence="9">Essential for sperm motility and is involved in the regulation of the beating frequency of motile cilia on the epithelial cells of the respiratory tract. Required for the establishment of radial spokes in sperm flagella.</text>
</comment>
<keyword evidence="6" id="KW-0969">Cilium</keyword>
<dbReference type="GO" id="GO:0030030">
    <property type="term" value="P:cell projection organization"/>
    <property type="evidence" value="ECO:0007669"/>
    <property type="project" value="UniProtKB-KW"/>
</dbReference>
<comment type="subcellular location">
    <subcellularLocation>
        <location evidence="1">Cytoplasm</location>
        <location evidence="1">Cytoskeleton</location>
        <location evidence="1">Cilium axoneme</location>
    </subcellularLocation>
</comment>
<evidence type="ECO:0000256" key="1">
    <source>
        <dbReference type="ARBA" id="ARBA00004430"/>
    </source>
</evidence>
<dbReference type="GO" id="GO:0005930">
    <property type="term" value="C:axoneme"/>
    <property type="evidence" value="ECO:0007669"/>
    <property type="project" value="UniProtKB-SubCell"/>
</dbReference>
<organism evidence="10 11">
    <name type="scientific">Fasciola gigantica</name>
    <name type="common">Giant liver fluke</name>
    <dbReference type="NCBI Taxonomy" id="46835"/>
    <lineage>
        <taxon>Eukaryota</taxon>
        <taxon>Metazoa</taxon>
        <taxon>Spiralia</taxon>
        <taxon>Lophotrochozoa</taxon>
        <taxon>Platyhelminthes</taxon>
        <taxon>Trematoda</taxon>
        <taxon>Digenea</taxon>
        <taxon>Plagiorchiida</taxon>
        <taxon>Echinostomata</taxon>
        <taxon>Echinostomatoidea</taxon>
        <taxon>Fasciolidae</taxon>
        <taxon>Fasciola</taxon>
    </lineage>
</organism>
<comment type="similarity">
    <text evidence="2">Belongs to the CFAP206 family.</text>
</comment>
<dbReference type="GO" id="GO:0036064">
    <property type="term" value="C:ciliary basal body"/>
    <property type="evidence" value="ECO:0007669"/>
    <property type="project" value="TreeGrafter"/>
</dbReference>
<evidence type="ECO:0000256" key="9">
    <source>
        <dbReference type="ARBA" id="ARBA00045321"/>
    </source>
</evidence>
<evidence type="ECO:0000256" key="7">
    <source>
        <dbReference type="ARBA" id="ARBA00023212"/>
    </source>
</evidence>
<evidence type="ECO:0000256" key="5">
    <source>
        <dbReference type="ARBA" id="ARBA00022794"/>
    </source>
</evidence>
<keyword evidence="10" id="KW-0282">Flagellum</keyword>
<dbReference type="AlphaFoldDB" id="A0A504YRR3"/>
<evidence type="ECO:0000256" key="2">
    <source>
        <dbReference type="ARBA" id="ARBA00010500"/>
    </source>
</evidence>
<evidence type="ECO:0000256" key="4">
    <source>
        <dbReference type="ARBA" id="ARBA00022490"/>
    </source>
</evidence>
<keyword evidence="5" id="KW-0970">Cilium biogenesis/degradation</keyword>
<dbReference type="Proteomes" id="UP000316759">
    <property type="component" value="Unassembled WGS sequence"/>
</dbReference>
<keyword evidence="4" id="KW-0963">Cytoplasm</keyword>
<dbReference type="InterPro" id="IPR021897">
    <property type="entry name" value="FAP206"/>
</dbReference>
<evidence type="ECO:0000313" key="10">
    <source>
        <dbReference type="EMBL" id="TPP62971.1"/>
    </source>
</evidence>
<dbReference type="PANTHER" id="PTHR21442:SF0">
    <property type="entry name" value="CILIA- AND FLAGELLA-ASSOCIATED PROTEIN 206"/>
    <property type="match status" value="1"/>
</dbReference>
<sequence>MQTEVHPIESYIDSNYEWNEWELRKKALKLANLRRKATSSVQTILSNWRRDNATQVYLLKDSWTTTKEDGYTQVSRPSVFLHGLRGCGGIQDSVGAIGAISGDSGWCALDRKTNATTVDLTIPVEQSMGSLKKGQVTWY</sequence>
<name>A0A504YRR3_FASGI</name>
<keyword evidence="11" id="KW-1185">Reference proteome</keyword>
<protein>
    <recommendedName>
        <fullName evidence="3">Cilia- and flagella-associated protein 206</fullName>
    </recommendedName>
</protein>
<evidence type="ECO:0000313" key="11">
    <source>
        <dbReference type="Proteomes" id="UP000316759"/>
    </source>
</evidence>
<gene>
    <name evidence="10" type="ORF">FGIG_05410</name>
</gene>
<keyword evidence="7" id="KW-0206">Cytoskeleton</keyword>
<proteinExistence type="inferred from homology"/>
<dbReference type="STRING" id="46835.A0A504YRR3"/>
<evidence type="ECO:0000256" key="8">
    <source>
        <dbReference type="ARBA" id="ARBA00023273"/>
    </source>
</evidence>
<dbReference type="PANTHER" id="PTHR21442">
    <property type="entry name" value="CILIA- AND FLAGELLA-ASSOCIATED PROTEIN 206"/>
    <property type="match status" value="1"/>
</dbReference>
<evidence type="ECO:0000256" key="6">
    <source>
        <dbReference type="ARBA" id="ARBA00023069"/>
    </source>
</evidence>